<dbReference type="GO" id="GO:0005886">
    <property type="term" value="C:plasma membrane"/>
    <property type="evidence" value="ECO:0007669"/>
    <property type="project" value="UniProtKB-SubCell"/>
</dbReference>
<feature type="transmembrane region" description="Helical" evidence="17">
    <location>
        <begin position="20"/>
        <end position="42"/>
    </location>
</feature>
<keyword evidence="5" id="KW-0813">Transport</keyword>
<feature type="transmembrane region" description="Helical" evidence="17">
    <location>
        <begin position="48"/>
        <end position="67"/>
    </location>
</feature>
<evidence type="ECO:0000256" key="3">
    <source>
        <dbReference type="ARBA" id="ARBA00011700"/>
    </source>
</evidence>
<evidence type="ECO:0000256" key="2">
    <source>
        <dbReference type="ARBA" id="ARBA00008079"/>
    </source>
</evidence>
<protein>
    <recommendedName>
        <fullName evidence="4">Cytochrome bo(3) ubiquinol oxidase subunit 4</fullName>
    </recommendedName>
    <alternativeName>
        <fullName evidence="16">Cytochrome o ubiquinol oxidase subunit 4</fullName>
    </alternativeName>
    <alternativeName>
        <fullName evidence="13">Oxidase bo(3) subunit 4</fullName>
    </alternativeName>
    <alternativeName>
        <fullName evidence="14">Ubiquinol oxidase polypeptide IV</fullName>
    </alternativeName>
    <alternativeName>
        <fullName evidence="15">Ubiquinol oxidase subunit 4</fullName>
    </alternativeName>
</protein>
<evidence type="ECO:0000313" key="18">
    <source>
        <dbReference type="EMBL" id="SCM71930.1"/>
    </source>
</evidence>
<dbReference type="GO" id="GO:0015990">
    <property type="term" value="P:electron transport coupled proton transport"/>
    <property type="evidence" value="ECO:0007669"/>
    <property type="project" value="InterPro"/>
</dbReference>
<evidence type="ECO:0000256" key="11">
    <source>
        <dbReference type="ARBA" id="ARBA00023136"/>
    </source>
</evidence>
<evidence type="ECO:0000256" key="16">
    <source>
        <dbReference type="ARBA" id="ARBA00032185"/>
    </source>
</evidence>
<feature type="transmembrane region" description="Helical" evidence="17">
    <location>
        <begin position="79"/>
        <end position="101"/>
    </location>
</feature>
<comment type="subcellular location">
    <subcellularLocation>
        <location evidence="1">Cell membrane</location>
        <topology evidence="1">Multi-pass membrane protein</topology>
    </subcellularLocation>
</comment>
<organism evidence="18">
    <name type="scientific">uncultured Pleomorphomonas sp</name>
    <dbReference type="NCBI Taxonomy" id="442121"/>
    <lineage>
        <taxon>Bacteria</taxon>
        <taxon>Pseudomonadati</taxon>
        <taxon>Pseudomonadota</taxon>
        <taxon>Alphaproteobacteria</taxon>
        <taxon>Hyphomicrobiales</taxon>
        <taxon>Pleomorphomonadaceae</taxon>
        <taxon>Pleomorphomonas</taxon>
        <taxon>environmental samples</taxon>
    </lineage>
</organism>
<reference evidence="18" key="1">
    <citation type="submission" date="2016-08" db="EMBL/GenBank/DDBJ databases">
        <authorList>
            <person name="Seilhamer J.J."/>
        </authorList>
    </citation>
    <scope>NUCLEOTIDE SEQUENCE</scope>
    <source>
        <strain evidence="18">86</strain>
    </source>
</reference>
<dbReference type="InterPro" id="IPR005171">
    <property type="entry name" value="Cyt_c_oxidase_su4_prok"/>
</dbReference>
<dbReference type="RefSeq" id="WP_100081629.1">
    <property type="nucleotide sequence ID" value="NZ_LT608334.1"/>
</dbReference>
<dbReference type="InterPro" id="IPR050968">
    <property type="entry name" value="Cytochrome_c_oxidase_bac_sub4"/>
</dbReference>
<keyword evidence="6" id="KW-1003">Cell membrane</keyword>
<proteinExistence type="inferred from homology"/>
<dbReference type="EMBL" id="FMJD01000002">
    <property type="protein sequence ID" value="SCM71930.1"/>
    <property type="molecule type" value="Genomic_DNA"/>
</dbReference>
<evidence type="ECO:0000256" key="4">
    <source>
        <dbReference type="ARBA" id="ARBA00014689"/>
    </source>
</evidence>
<dbReference type="PANTHER" id="PTHR36835:SF1">
    <property type="entry name" value="CYTOCHROME BO(3) UBIQUINOL OXIDASE SUBUNIT 4"/>
    <property type="match status" value="1"/>
</dbReference>
<gene>
    <name evidence="18" type="primary">cyoD</name>
    <name evidence="18" type="ORF">KL86PLE_100391</name>
</gene>
<evidence type="ECO:0000256" key="6">
    <source>
        <dbReference type="ARBA" id="ARBA00022475"/>
    </source>
</evidence>
<keyword evidence="9 17" id="KW-1133">Transmembrane helix</keyword>
<dbReference type="Pfam" id="PF03626">
    <property type="entry name" value="COX4_pro"/>
    <property type="match status" value="1"/>
</dbReference>
<comment type="similarity">
    <text evidence="2">Belongs to the cytochrome c oxidase bacterial subunit 4 family.</text>
</comment>
<dbReference type="GO" id="GO:0019646">
    <property type="term" value="P:aerobic electron transport chain"/>
    <property type="evidence" value="ECO:0007669"/>
    <property type="project" value="TreeGrafter"/>
</dbReference>
<dbReference type="GO" id="GO:0015078">
    <property type="term" value="F:proton transmembrane transporter activity"/>
    <property type="evidence" value="ECO:0007669"/>
    <property type="project" value="TreeGrafter"/>
</dbReference>
<evidence type="ECO:0000256" key="13">
    <source>
        <dbReference type="ARBA" id="ARBA00030071"/>
    </source>
</evidence>
<evidence type="ECO:0000256" key="9">
    <source>
        <dbReference type="ARBA" id="ARBA00022989"/>
    </source>
</evidence>
<evidence type="ECO:0000256" key="1">
    <source>
        <dbReference type="ARBA" id="ARBA00004651"/>
    </source>
</evidence>
<dbReference type="InterPro" id="IPR014210">
    <property type="entry name" value="Cyt_o_ubiqinol_oxidase_su4"/>
</dbReference>
<evidence type="ECO:0000256" key="14">
    <source>
        <dbReference type="ARBA" id="ARBA00030211"/>
    </source>
</evidence>
<dbReference type="NCBIfam" id="TIGR02847">
    <property type="entry name" value="CyoD"/>
    <property type="match status" value="1"/>
</dbReference>
<comment type="subunit">
    <text evidence="3">Heterooctamer of two A chains, two B chains, two C chains and two D chains.</text>
</comment>
<keyword evidence="10 18" id="KW-0560">Oxidoreductase</keyword>
<evidence type="ECO:0000256" key="7">
    <source>
        <dbReference type="ARBA" id="ARBA00022692"/>
    </source>
</evidence>
<keyword evidence="8" id="KW-0249">Electron transport</keyword>
<dbReference type="GO" id="GO:0009486">
    <property type="term" value="F:cytochrome bo3 ubiquinol oxidase activity"/>
    <property type="evidence" value="ECO:0007669"/>
    <property type="project" value="InterPro"/>
</dbReference>
<evidence type="ECO:0000256" key="5">
    <source>
        <dbReference type="ARBA" id="ARBA00022448"/>
    </source>
</evidence>
<comment type="function">
    <text evidence="12">Cytochrome bo(3) ubiquinol terminal oxidase is the component of the aerobic respiratory chain of E.coli that predominates when cells are grown at high aeration. Has proton pump activity across the membrane in addition to electron transfer, pumping 2 protons/electron.</text>
</comment>
<keyword evidence="7 17" id="KW-0812">Transmembrane</keyword>
<accession>A0A212L321</accession>
<dbReference type="AlphaFoldDB" id="A0A212L321"/>
<evidence type="ECO:0000256" key="8">
    <source>
        <dbReference type="ARBA" id="ARBA00022982"/>
    </source>
</evidence>
<name>A0A212L321_9HYPH</name>
<keyword evidence="11 17" id="KW-0472">Membrane</keyword>
<evidence type="ECO:0000256" key="17">
    <source>
        <dbReference type="SAM" id="Phobius"/>
    </source>
</evidence>
<dbReference type="GO" id="GO:0009319">
    <property type="term" value="C:cytochrome o ubiquinol oxidase complex"/>
    <property type="evidence" value="ECO:0007669"/>
    <property type="project" value="TreeGrafter"/>
</dbReference>
<evidence type="ECO:0000256" key="15">
    <source>
        <dbReference type="ARBA" id="ARBA00031887"/>
    </source>
</evidence>
<evidence type="ECO:0000256" key="10">
    <source>
        <dbReference type="ARBA" id="ARBA00023002"/>
    </source>
</evidence>
<evidence type="ECO:0000256" key="12">
    <source>
        <dbReference type="ARBA" id="ARBA00025694"/>
    </source>
</evidence>
<sequence>MADRRTEHLPGAGASLHHYVRGLVLSVLLTGAAFALVMTHALPRNATIFVILALAAIQIFVHLVDFLHIDGSLEQRWNVYAALFALLVVGILVGGSIWIMFSAHANMNIGTPMPGMTMTPEAF</sequence>
<dbReference type="PANTHER" id="PTHR36835">
    <property type="entry name" value="CYTOCHROME BO(3) UBIQUINOL OXIDASE SUBUNIT 4"/>
    <property type="match status" value="1"/>
</dbReference>